<feature type="signal peptide" evidence="2">
    <location>
        <begin position="1"/>
        <end position="25"/>
    </location>
</feature>
<evidence type="ECO:0008006" key="5">
    <source>
        <dbReference type="Google" id="ProtNLM"/>
    </source>
</evidence>
<organism evidence="3 4">
    <name type="scientific">Kocuria rosea subsp. polaris</name>
    <dbReference type="NCBI Taxonomy" id="136273"/>
    <lineage>
        <taxon>Bacteria</taxon>
        <taxon>Bacillati</taxon>
        <taxon>Actinomycetota</taxon>
        <taxon>Actinomycetes</taxon>
        <taxon>Micrococcales</taxon>
        <taxon>Micrococcaceae</taxon>
        <taxon>Kocuria</taxon>
    </lineage>
</organism>
<evidence type="ECO:0000256" key="1">
    <source>
        <dbReference type="SAM" id="MobiDB-lite"/>
    </source>
</evidence>
<evidence type="ECO:0000313" key="4">
    <source>
        <dbReference type="Proteomes" id="UP000053512"/>
    </source>
</evidence>
<proteinExistence type="predicted"/>
<dbReference type="AlphaFoldDB" id="A0A0W8IPB6"/>
<accession>A0A0W8IPB6</accession>
<name>A0A0W8IPB6_KOCRO</name>
<keyword evidence="2" id="KW-0732">Signal</keyword>
<evidence type="ECO:0000256" key="2">
    <source>
        <dbReference type="SAM" id="SignalP"/>
    </source>
</evidence>
<dbReference type="Proteomes" id="UP000053512">
    <property type="component" value="Unassembled WGS sequence"/>
</dbReference>
<feature type="compositionally biased region" description="Acidic residues" evidence="1">
    <location>
        <begin position="30"/>
        <end position="46"/>
    </location>
</feature>
<gene>
    <name evidence="3" type="ORF">AVL61_02215</name>
</gene>
<dbReference type="EMBL" id="LQBK01000004">
    <property type="protein sequence ID" value="KUG61738.1"/>
    <property type="molecule type" value="Genomic_DNA"/>
</dbReference>
<feature type="chain" id="PRO_5038827985" description="DUF5666 domain-containing protein" evidence="2">
    <location>
        <begin position="26"/>
        <end position="180"/>
    </location>
</feature>
<dbReference type="OrthoDB" id="9512763at2"/>
<protein>
    <recommendedName>
        <fullName evidence="5">DUF5666 domain-containing protein</fullName>
    </recommendedName>
</protein>
<dbReference type="RefSeq" id="WP_058873154.1">
    <property type="nucleotide sequence ID" value="NZ_LQBK01000004.1"/>
</dbReference>
<dbReference type="PROSITE" id="PS51257">
    <property type="entry name" value="PROKAR_LIPOPROTEIN"/>
    <property type="match status" value="1"/>
</dbReference>
<feature type="region of interest" description="Disordered" evidence="1">
    <location>
        <begin position="26"/>
        <end position="63"/>
    </location>
</feature>
<comment type="caution">
    <text evidence="3">The sequence shown here is derived from an EMBL/GenBank/DDBJ whole genome shotgun (WGS) entry which is preliminary data.</text>
</comment>
<reference evidence="4" key="1">
    <citation type="submission" date="2015-12" db="EMBL/GenBank/DDBJ databases">
        <authorList>
            <person name="Nair G.R."/>
            <person name="Kaur G."/>
            <person name="Mayilraj S."/>
        </authorList>
    </citation>
    <scope>NUCLEOTIDE SEQUENCE [LARGE SCALE GENOMIC DNA]</scope>
    <source>
        <strain evidence="4">CD08_4</strain>
    </source>
</reference>
<sequence>MSTRETHSTRKAAAGLLAAAGLALAGCGGGEEETGTDVEDVQESEVLESSPAPQEGTTGPADVVAPYNGAYNREFSDDRALYEGQEVTLTGEVEDVVSPNALQLTDPDDVELGSLLVLHDADLPELEDGAVVELTGTLQASLDVAAAEEDLGVDLGDELTDMEGESYVRATEVTVTQQEG</sequence>
<evidence type="ECO:0000313" key="3">
    <source>
        <dbReference type="EMBL" id="KUG61738.1"/>
    </source>
</evidence>